<dbReference type="EMBL" id="NMQW01000075">
    <property type="protein sequence ID" value="OXM82438.1"/>
    <property type="molecule type" value="Genomic_DNA"/>
</dbReference>
<proteinExistence type="predicted"/>
<dbReference type="SUPFAM" id="SSF56112">
    <property type="entry name" value="Protein kinase-like (PK-like)"/>
    <property type="match status" value="1"/>
</dbReference>
<dbReference type="Pfam" id="PF01636">
    <property type="entry name" value="APH"/>
    <property type="match status" value="1"/>
</dbReference>
<dbReference type="Proteomes" id="UP000215509">
    <property type="component" value="Unassembled WGS sequence"/>
</dbReference>
<sequence length="280" mass="31306">MKEAGDRIMALGPRIGQGKTAEVFQWEHNKIIKLFRSRKLDALLEAEWKLSRTVQELKLAVPAVYGIEAVDGKKGIVYERIDGPTLTRQLSKKPWQLNKLARLMASQHFELGCRSGAGLPPQKQLLEYNITHAPQLTEGQKAAVIRYLRQLSDGGQACHGDFHPDNVMLSSKGPVIIDWTTGSCGQPIADVARTVLILEYAELPASMPRLIRTLLTVLRRKLKQEYTSAYLALSGHSLEDIRMWTLPLAAARLIEGVTGEEERRLLRLVQERISSGQPVV</sequence>
<keyword evidence="3" id="KW-1185">Reference proteome</keyword>
<name>A0A229UGB4_9BACL</name>
<gene>
    <name evidence="2" type="ORF">CF651_30980</name>
</gene>
<evidence type="ECO:0000259" key="1">
    <source>
        <dbReference type="Pfam" id="PF01636"/>
    </source>
</evidence>
<reference evidence="2 3" key="1">
    <citation type="submission" date="2017-07" db="EMBL/GenBank/DDBJ databases">
        <title>Genome sequencing and assembly of Paenibacillus rigui.</title>
        <authorList>
            <person name="Mayilraj S."/>
        </authorList>
    </citation>
    <scope>NUCLEOTIDE SEQUENCE [LARGE SCALE GENOMIC DNA]</scope>
    <source>
        <strain evidence="2 3">JCM 16352</strain>
    </source>
</reference>
<comment type="caution">
    <text evidence="2">The sequence shown here is derived from an EMBL/GenBank/DDBJ whole genome shotgun (WGS) entry which is preliminary data.</text>
</comment>
<evidence type="ECO:0000313" key="2">
    <source>
        <dbReference type="EMBL" id="OXM82438.1"/>
    </source>
</evidence>
<evidence type="ECO:0000313" key="3">
    <source>
        <dbReference type="Proteomes" id="UP000215509"/>
    </source>
</evidence>
<dbReference type="InterPro" id="IPR002575">
    <property type="entry name" value="Aminoglycoside_PTrfase"/>
</dbReference>
<feature type="domain" description="Aminoglycoside phosphotransferase" evidence="1">
    <location>
        <begin position="18"/>
        <end position="211"/>
    </location>
</feature>
<protein>
    <recommendedName>
        <fullName evidence="1">Aminoglycoside phosphotransferase domain-containing protein</fullName>
    </recommendedName>
</protein>
<dbReference type="AlphaFoldDB" id="A0A229UGB4"/>
<accession>A0A229UGB4</accession>
<organism evidence="2 3">
    <name type="scientific">Paenibacillus rigui</name>
    <dbReference type="NCBI Taxonomy" id="554312"/>
    <lineage>
        <taxon>Bacteria</taxon>
        <taxon>Bacillati</taxon>
        <taxon>Bacillota</taxon>
        <taxon>Bacilli</taxon>
        <taxon>Bacillales</taxon>
        <taxon>Paenibacillaceae</taxon>
        <taxon>Paenibacillus</taxon>
    </lineage>
</organism>
<dbReference type="Gene3D" id="3.90.1200.10">
    <property type="match status" value="1"/>
</dbReference>
<dbReference type="InterPro" id="IPR011009">
    <property type="entry name" value="Kinase-like_dom_sf"/>
</dbReference>
<dbReference type="OrthoDB" id="9800774at2"/>